<organism evidence="2 3">
    <name type="scientific">Microcystis aeruginosa NIES-44</name>
    <dbReference type="NCBI Taxonomy" id="449439"/>
    <lineage>
        <taxon>Bacteria</taxon>
        <taxon>Bacillati</taxon>
        <taxon>Cyanobacteriota</taxon>
        <taxon>Cyanophyceae</taxon>
        <taxon>Oscillatoriophycideae</taxon>
        <taxon>Chroococcales</taxon>
        <taxon>Microcystaceae</taxon>
        <taxon>Microcystis</taxon>
    </lineage>
</organism>
<evidence type="ECO:0000256" key="1">
    <source>
        <dbReference type="SAM" id="Phobius"/>
    </source>
</evidence>
<feature type="transmembrane region" description="Helical" evidence="1">
    <location>
        <begin position="21"/>
        <end position="41"/>
    </location>
</feature>
<keyword evidence="1" id="KW-0472">Membrane</keyword>
<evidence type="ECO:0000313" key="2">
    <source>
        <dbReference type="EMBL" id="GAL95535.1"/>
    </source>
</evidence>
<comment type="caution">
    <text evidence="2">The sequence shown here is derived from an EMBL/GenBank/DDBJ whole genome shotgun (WGS) entry which is preliminary data.</text>
</comment>
<evidence type="ECO:0000313" key="3">
    <source>
        <dbReference type="Proteomes" id="UP000030321"/>
    </source>
</evidence>
<keyword evidence="1" id="KW-1133">Transmembrane helix</keyword>
<dbReference type="Proteomes" id="UP000030321">
    <property type="component" value="Unassembled WGS sequence"/>
</dbReference>
<keyword evidence="1" id="KW-0812">Transmembrane</keyword>
<dbReference type="RefSeq" id="WP_274518365.1">
    <property type="nucleotide sequence ID" value="NZ_BBPA01000073.1"/>
</dbReference>
<reference evidence="3" key="1">
    <citation type="journal article" date="2015" name="Genome">
        <title>Whole Genome Sequence of the Non-Microcystin-Producing Microcystis aeruginosa Strain NIES-44.</title>
        <authorList>
            <person name="Okano K."/>
            <person name="Miyata N."/>
            <person name="Ozaki Y."/>
        </authorList>
    </citation>
    <scope>NUCLEOTIDE SEQUENCE [LARGE SCALE GENOMIC DNA]</scope>
    <source>
        <strain evidence="3">NIES-44</strain>
    </source>
</reference>
<gene>
    <name evidence="2" type="ORF">N44_04390</name>
</gene>
<dbReference type="AlphaFoldDB" id="A0A0A1W0P5"/>
<sequence length="42" mass="4708">MWYRLGLVIYTQIVMRQSDREIIILAAVASLLAVVAEVAIAF</sequence>
<dbReference type="EMBL" id="BBPA01000073">
    <property type="protein sequence ID" value="GAL95535.1"/>
    <property type="molecule type" value="Genomic_DNA"/>
</dbReference>
<protein>
    <submittedName>
        <fullName evidence="2">Uncharacterized protein</fullName>
    </submittedName>
</protein>
<name>A0A0A1W0P5_MICAE</name>
<proteinExistence type="predicted"/>
<accession>A0A0A1W0P5</accession>